<reference evidence="3 4" key="1">
    <citation type="submission" date="2015-12" db="EMBL/GenBank/DDBJ databases">
        <title>Nitrous oxide reduction kinetics distinguish bacteria harboring typical versus atypical NosZ.</title>
        <authorList>
            <person name="Yoon S."/>
            <person name="Nissen S."/>
            <person name="Park D."/>
            <person name="Sanford R.A."/>
            <person name="Loeffler F.E."/>
        </authorList>
    </citation>
    <scope>NUCLEOTIDE SEQUENCE [LARGE SCALE GENOMIC DNA]</scope>
    <source>
        <strain evidence="3 4">ATCC BAA-841</strain>
    </source>
</reference>
<dbReference type="InterPro" id="IPR007890">
    <property type="entry name" value="CHASE2"/>
</dbReference>
<dbReference type="Pfam" id="PF05226">
    <property type="entry name" value="CHASE2"/>
    <property type="match status" value="1"/>
</dbReference>
<protein>
    <recommendedName>
        <fullName evidence="2">CHASE2 domain-containing protein</fullName>
    </recommendedName>
</protein>
<keyword evidence="1" id="KW-1133">Transmembrane helix</keyword>
<dbReference type="AlphaFoldDB" id="A0A133XNZ2"/>
<evidence type="ECO:0000313" key="3">
    <source>
        <dbReference type="EMBL" id="KXB32648.1"/>
    </source>
</evidence>
<feature type="transmembrane region" description="Helical" evidence="1">
    <location>
        <begin position="343"/>
        <end position="362"/>
    </location>
</feature>
<comment type="caution">
    <text evidence="3">The sequence shown here is derived from an EMBL/GenBank/DDBJ whole genome shotgun (WGS) entry which is preliminary data.</text>
</comment>
<evidence type="ECO:0000313" key="4">
    <source>
        <dbReference type="Proteomes" id="UP000070186"/>
    </source>
</evidence>
<gene>
    <name evidence="3" type="ORF">AT959_00115</name>
</gene>
<dbReference type="EMBL" id="LODL01000002">
    <property type="protein sequence ID" value="KXB32648.1"/>
    <property type="molecule type" value="Genomic_DNA"/>
</dbReference>
<feature type="transmembrane region" description="Helical" evidence="1">
    <location>
        <begin position="392"/>
        <end position="411"/>
    </location>
</feature>
<keyword evidence="1" id="KW-0812">Transmembrane</keyword>
<name>A0A133XNZ2_9RHOO</name>
<dbReference type="STRING" id="281362.AT959_00115"/>
<dbReference type="Proteomes" id="UP000070186">
    <property type="component" value="Unassembled WGS sequence"/>
</dbReference>
<keyword evidence="1" id="KW-0472">Membrane</keyword>
<sequence>MLLAAIGYAFFIFHGLSEHLNPWSQALINAAVKHVYEDKGQQDISVLLFREENLADLKTHYPVPYRLHADILEALASYEPRALFIDFAFVDNRDERAIRELSEAICQLRDAGTKVYLAAPIDNGKLPQVAPDLLACASPAMPEMDGKTAESGILTYFHGRPMSRGFLPTPAFALAADHLGIDPKQAEHMEIVWGKGVAPLNRSWMDCKEKRGLELLEELLHESPLSDKLSCPYHRTITVSHLLNSVGDGDIELALSGKTVFYGAGFRFTGDRVESPVYGEMPGVYLHAMAYDNLLNFGAHYKRADRLGWLVKSIDAVLLLIAAWLLVFLPVPETPEAESLLEFVQHAKTIAIALSLAVPIMAVALDNGIDAACLTGAALYVFVRVVLQKDRAFLVLVILTLLTSALCYYWLDLGPRNILAFIAFFEIVGHYQEKLVKKAKTYYEFRTAFFSGRSSDQEGAVDERPLWDKILGRIFWIFQNPATETKESTP</sequence>
<evidence type="ECO:0000256" key="1">
    <source>
        <dbReference type="SAM" id="Phobius"/>
    </source>
</evidence>
<proteinExistence type="predicted"/>
<accession>A0A133XNZ2</accession>
<feature type="transmembrane region" description="Helical" evidence="1">
    <location>
        <begin position="309"/>
        <end position="331"/>
    </location>
</feature>
<keyword evidence="4" id="KW-1185">Reference proteome</keyword>
<feature type="domain" description="CHASE2" evidence="2">
    <location>
        <begin position="20"/>
        <end position="331"/>
    </location>
</feature>
<organism evidence="3 4">
    <name type="scientific">Dechloromonas denitrificans</name>
    <dbReference type="NCBI Taxonomy" id="281362"/>
    <lineage>
        <taxon>Bacteria</taxon>
        <taxon>Pseudomonadati</taxon>
        <taxon>Pseudomonadota</taxon>
        <taxon>Betaproteobacteria</taxon>
        <taxon>Rhodocyclales</taxon>
        <taxon>Azonexaceae</taxon>
        <taxon>Dechloromonas</taxon>
    </lineage>
</organism>
<evidence type="ECO:0000259" key="2">
    <source>
        <dbReference type="SMART" id="SM01080"/>
    </source>
</evidence>
<dbReference type="SMART" id="SM01080">
    <property type="entry name" value="CHASE2"/>
    <property type="match status" value="1"/>
</dbReference>